<name>A0A438D1E0_VITVI</name>
<proteinExistence type="predicted"/>
<protein>
    <recommendedName>
        <fullName evidence="2">Retrotransposon gag domain-containing protein</fullName>
    </recommendedName>
</protein>
<dbReference type="InterPro" id="IPR005162">
    <property type="entry name" value="Retrotrans_gag_dom"/>
</dbReference>
<feature type="region of interest" description="Disordered" evidence="1">
    <location>
        <begin position="92"/>
        <end position="123"/>
    </location>
</feature>
<comment type="caution">
    <text evidence="3">The sequence shown here is derived from an EMBL/GenBank/DDBJ whole genome shotgun (WGS) entry which is preliminary data.</text>
</comment>
<evidence type="ECO:0000313" key="3">
    <source>
        <dbReference type="EMBL" id="RVW29277.1"/>
    </source>
</evidence>
<accession>A0A438D1E0</accession>
<dbReference type="Proteomes" id="UP000288805">
    <property type="component" value="Unassembled WGS sequence"/>
</dbReference>
<feature type="domain" description="Retrotransposon gag" evidence="2">
    <location>
        <begin position="12"/>
        <end position="81"/>
    </location>
</feature>
<dbReference type="EMBL" id="QGNW01001853">
    <property type="protein sequence ID" value="RVW29277.1"/>
    <property type="molecule type" value="Genomic_DNA"/>
</dbReference>
<feature type="non-terminal residue" evidence="3">
    <location>
        <position position="1"/>
    </location>
</feature>
<evidence type="ECO:0000256" key="1">
    <source>
        <dbReference type="SAM" id="MobiDB-lite"/>
    </source>
</evidence>
<evidence type="ECO:0000313" key="4">
    <source>
        <dbReference type="Proteomes" id="UP000288805"/>
    </source>
</evidence>
<evidence type="ECO:0000259" key="2">
    <source>
        <dbReference type="Pfam" id="PF03732"/>
    </source>
</evidence>
<reference evidence="3 4" key="1">
    <citation type="journal article" date="2018" name="PLoS Genet.">
        <title>Population sequencing reveals clonal diversity and ancestral inbreeding in the grapevine cultivar Chardonnay.</title>
        <authorList>
            <person name="Roach M.J."/>
            <person name="Johnson D.L."/>
            <person name="Bohlmann J."/>
            <person name="van Vuuren H.J."/>
            <person name="Jones S.J."/>
            <person name="Pretorius I.S."/>
            <person name="Schmidt S.A."/>
            <person name="Borneman A.R."/>
        </authorList>
    </citation>
    <scope>NUCLEOTIDE SEQUENCE [LARGE SCALE GENOMIC DNA]</scope>
    <source>
        <strain evidence="4">cv. Chardonnay</strain>
        <tissue evidence="3">Leaf</tissue>
    </source>
</reference>
<gene>
    <name evidence="3" type="ORF">CK203_117023</name>
</gene>
<dbReference type="Pfam" id="PF03732">
    <property type="entry name" value="Retrotrans_gag"/>
    <property type="match status" value="1"/>
</dbReference>
<organism evidence="3 4">
    <name type="scientific">Vitis vinifera</name>
    <name type="common">Grape</name>
    <dbReference type="NCBI Taxonomy" id="29760"/>
    <lineage>
        <taxon>Eukaryota</taxon>
        <taxon>Viridiplantae</taxon>
        <taxon>Streptophyta</taxon>
        <taxon>Embryophyta</taxon>
        <taxon>Tracheophyta</taxon>
        <taxon>Spermatophyta</taxon>
        <taxon>Magnoliopsida</taxon>
        <taxon>eudicotyledons</taxon>
        <taxon>Gunneridae</taxon>
        <taxon>Pentapetalae</taxon>
        <taxon>rosids</taxon>
        <taxon>Vitales</taxon>
        <taxon>Vitaceae</taxon>
        <taxon>Viteae</taxon>
        <taxon>Vitis</taxon>
    </lineage>
</organism>
<sequence length="276" mass="32356">WSRRFADMEKDICTIETWEDFKREIKRQFYPEVVAYLAKKNMRRLKHIGSIRDYAKEFSLLMLEIPNMTKEDLLFNFMDNLQGWAEGDSSKVESLENSHATGGGDGVSRDYNAPRMGSGKMPSVREGRHALRRFWKHIKKFQEGPQWGRRWHSFLITKANLRLRRVLWNPYKEYTRTGRPDIPSKGIRTTYSDKICYQPSVIFTSSVRRHFSSGYLTSDGKGGRSVRRHFTSGYPIAGWERRTLRLLRIYISGPSDNTYLQSFYLSTVQRCSPEPS</sequence>
<dbReference type="AlphaFoldDB" id="A0A438D1E0"/>